<comment type="caution">
    <text evidence="1">The sequence shown here is derived from an EMBL/GenBank/DDBJ whole genome shotgun (WGS) entry which is preliminary data.</text>
</comment>
<organism evidence="1 2">
    <name type="scientific">Bacillus mesophilum</name>
    <dbReference type="NCBI Taxonomy" id="1071718"/>
    <lineage>
        <taxon>Bacteria</taxon>
        <taxon>Bacillati</taxon>
        <taxon>Bacillota</taxon>
        <taxon>Bacilli</taxon>
        <taxon>Bacillales</taxon>
        <taxon>Bacillaceae</taxon>
        <taxon>Bacillus</taxon>
    </lineage>
</organism>
<dbReference type="SUPFAM" id="SSF53254">
    <property type="entry name" value="Phosphoglycerate mutase-like"/>
    <property type="match status" value="1"/>
</dbReference>
<evidence type="ECO:0000313" key="1">
    <source>
        <dbReference type="EMBL" id="KAB2333778.1"/>
    </source>
</evidence>
<dbReference type="SMART" id="SM00855">
    <property type="entry name" value="PGAM"/>
    <property type="match status" value="1"/>
</dbReference>
<name>A0A7V7RN37_9BACI</name>
<dbReference type="InterPro" id="IPR050275">
    <property type="entry name" value="PGM_Phosphatase"/>
</dbReference>
<gene>
    <name evidence="1" type="ORF">F7732_06740</name>
</gene>
<dbReference type="CDD" id="cd07067">
    <property type="entry name" value="HP_PGM_like"/>
    <property type="match status" value="1"/>
</dbReference>
<dbReference type="InterPro" id="IPR029033">
    <property type="entry name" value="His_PPase_superfam"/>
</dbReference>
<dbReference type="OrthoDB" id="512570at2"/>
<dbReference type="AlphaFoldDB" id="A0A7V7RN37"/>
<dbReference type="GO" id="GO:0005737">
    <property type="term" value="C:cytoplasm"/>
    <property type="evidence" value="ECO:0007669"/>
    <property type="project" value="TreeGrafter"/>
</dbReference>
<dbReference type="Proteomes" id="UP000441354">
    <property type="component" value="Unassembled WGS sequence"/>
</dbReference>
<reference evidence="1 2" key="1">
    <citation type="journal article" date="2014" name="Arch. Microbiol.">
        <title>Bacillus mesophilum sp. nov., strain IITR-54T, a novel 4-chlorobiphenyl dechlorinating bacterium.</title>
        <authorList>
            <person name="Manickam N."/>
            <person name="Singh N.K."/>
            <person name="Bajaj A."/>
            <person name="Kumar R.M."/>
            <person name="Kaur G."/>
            <person name="Kaur N."/>
            <person name="Bala M."/>
            <person name="Kumar A."/>
            <person name="Mayilraj S."/>
        </authorList>
    </citation>
    <scope>NUCLEOTIDE SEQUENCE [LARGE SCALE GENOMIC DNA]</scope>
    <source>
        <strain evidence="1 2">IITR-54</strain>
    </source>
</reference>
<proteinExistence type="predicted"/>
<evidence type="ECO:0000313" key="2">
    <source>
        <dbReference type="Proteomes" id="UP000441354"/>
    </source>
</evidence>
<dbReference type="EMBL" id="WBOT01000002">
    <property type="protein sequence ID" value="KAB2333778.1"/>
    <property type="molecule type" value="Genomic_DNA"/>
</dbReference>
<sequence length="182" mass="21186">MKTIYVIRHAKAEGQHFDAKLTESGKEQAQLLKSFFKDKQIEVIYSSPFIRAIETIKPLAQDRGLQIVEDARLGERVLSSEMFPDWQDKLQKSFNDFELVYEGGESQASGMKRAQEMIQHILQLDENNMVLVSHGNLTTLLLRYFDQKIGFKDLMEMSNPDVFEITVENEKTALRRLWEEQQ</sequence>
<accession>A0A7V7RN37</accession>
<dbReference type="Gene3D" id="3.40.50.1240">
    <property type="entry name" value="Phosphoglycerate mutase-like"/>
    <property type="match status" value="1"/>
</dbReference>
<dbReference type="GO" id="GO:0016791">
    <property type="term" value="F:phosphatase activity"/>
    <property type="evidence" value="ECO:0007669"/>
    <property type="project" value="TreeGrafter"/>
</dbReference>
<dbReference type="InterPro" id="IPR013078">
    <property type="entry name" value="His_Pase_superF_clade-1"/>
</dbReference>
<dbReference type="Pfam" id="PF00300">
    <property type="entry name" value="His_Phos_1"/>
    <property type="match status" value="1"/>
</dbReference>
<protein>
    <submittedName>
        <fullName evidence="1">Histidine phosphatase family protein</fullName>
    </submittedName>
</protein>
<dbReference type="PANTHER" id="PTHR48100">
    <property type="entry name" value="BROAD-SPECIFICITY PHOSPHATASE YOR283W-RELATED"/>
    <property type="match status" value="1"/>
</dbReference>
<keyword evidence="2" id="KW-1185">Reference proteome</keyword>
<dbReference type="PANTHER" id="PTHR48100:SF1">
    <property type="entry name" value="HISTIDINE PHOSPHATASE FAMILY PROTEIN-RELATED"/>
    <property type="match status" value="1"/>
</dbReference>
<dbReference type="RefSeq" id="WP_151573168.1">
    <property type="nucleotide sequence ID" value="NZ_WBOT01000002.1"/>
</dbReference>